<name>A0A0F6YRA6_9MICC</name>
<reference evidence="1" key="1">
    <citation type="journal article" date="2015" name="Genome Announc.">
        <title>Complete Genome Sequence of the Linear Plasmid pJD12 Hosted by Micrococcus sp. D12, Isolated from a High-Altitude Volcanic Lake in Argentina.</title>
        <authorList>
            <person name="Dib J.R."/>
            <person name="Angelov A."/>
            <person name="Liebl W."/>
            <person name="Dobber J."/>
            <person name="Voget S."/>
            <person name="Schuldes J."/>
            <person name="Gorriti M."/>
            <person name="Farias M.E."/>
            <person name="Meinhardt F."/>
            <person name="Daniel R."/>
        </authorList>
    </citation>
    <scope>NUCLEOTIDE SEQUENCE</scope>
    <source>
        <strain evidence="1">MG-2010-D12</strain>
        <plasmid evidence="1">pJD12</plasmid>
    </source>
</reference>
<gene>
    <name evidence="1" type="ORF">pJD12_590</name>
</gene>
<keyword evidence="1" id="KW-0614">Plasmid</keyword>
<sequence length="91" mass="10135">MHSETAPHYRRNTCGFTTWGPSKIVAIMPILAGWLSQDAHTGRHKMHVDNLRPDRRTVTRCTHAIGLIPPISPPICVHSADYEPPSQDARG</sequence>
<dbReference type="AlphaFoldDB" id="A0A0F6YRA6"/>
<protein>
    <submittedName>
        <fullName evidence="1">Uncharacterized protein</fullName>
    </submittedName>
</protein>
<evidence type="ECO:0000313" key="1">
    <source>
        <dbReference type="EMBL" id="AKF15835.1"/>
    </source>
</evidence>
<accession>A0A0F6YRA6</accession>
<geneLocation type="plasmid" evidence="1">
    <name>pJD12</name>
</geneLocation>
<dbReference type="EMBL" id="KR152226">
    <property type="protein sequence ID" value="AKF15835.1"/>
    <property type="molecule type" value="Genomic_DNA"/>
</dbReference>
<proteinExistence type="predicted"/>
<organism evidence="1">
    <name type="scientific">Micrococcus sp. MG-2010-D12</name>
    <dbReference type="NCBI Taxonomy" id="936902"/>
    <lineage>
        <taxon>Bacteria</taxon>
        <taxon>Bacillati</taxon>
        <taxon>Actinomycetota</taxon>
        <taxon>Actinomycetes</taxon>
        <taxon>Micrococcales</taxon>
        <taxon>Micrococcaceae</taxon>
        <taxon>Micrococcus</taxon>
    </lineage>
</organism>